<feature type="transmembrane region" description="Helical" evidence="6">
    <location>
        <begin position="368"/>
        <end position="391"/>
    </location>
</feature>
<dbReference type="AlphaFoldDB" id="A0A8J3GH90"/>
<dbReference type="SUPFAM" id="SSF103473">
    <property type="entry name" value="MFS general substrate transporter"/>
    <property type="match status" value="1"/>
</dbReference>
<feature type="transmembrane region" description="Helical" evidence="6">
    <location>
        <begin position="62"/>
        <end position="84"/>
    </location>
</feature>
<feature type="transmembrane region" description="Helical" evidence="6">
    <location>
        <begin position="116"/>
        <end position="142"/>
    </location>
</feature>
<feature type="transmembrane region" description="Helical" evidence="6">
    <location>
        <begin position="221"/>
        <end position="244"/>
    </location>
</feature>
<keyword evidence="9" id="KW-1185">Reference proteome</keyword>
<keyword evidence="5 6" id="KW-0472">Membrane</keyword>
<feature type="transmembrane region" description="Helical" evidence="6">
    <location>
        <begin position="256"/>
        <end position="275"/>
    </location>
</feature>
<evidence type="ECO:0000256" key="2">
    <source>
        <dbReference type="ARBA" id="ARBA00022475"/>
    </source>
</evidence>
<evidence type="ECO:0000256" key="1">
    <source>
        <dbReference type="ARBA" id="ARBA00004651"/>
    </source>
</evidence>
<evidence type="ECO:0000256" key="5">
    <source>
        <dbReference type="ARBA" id="ARBA00023136"/>
    </source>
</evidence>
<comment type="caution">
    <text evidence="8">The sequence shown here is derived from an EMBL/GenBank/DDBJ whole genome shotgun (WGS) entry which is preliminary data.</text>
</comment>
<dbReference type="CDD" id="cd17473">
    <property type="entry name" value="MFS_arabinose_efflux_permease_like"/>
    <property type="match status" value="1"/>
</dbReference>
<feature type="transmembrane region" description="Helical" evidence="6">
    <location>
        <begin position="344"/>
        <end position="362"/>
    </location>
</feature>
<evidence type="ECO:0000259" key="7">
    <source>
        <dbReference type="PROSITE" id="PS50850"/>
    </source>
</evidence>
<proteinExistence type="predicted"/>
<reference evidence="8" key="2">
    <citation type="submission" date="2020-09" db="EMBL/GenBank/DDBJ databases">
        <authorList>
            <person name="Sun Q."/>
            <person name="Kim S."/>
        </authorList>
    </citation>
    <scope>NUCLEOTIDE SEQUENCE</scope>
    <source>
        <strain evidence="8">KCTC 42097</strain>
    </source>
</reference>
<feature type="transmembrane region" description="Helical" evidence="6">
    <location>
        <begin position="287"/>
        <end position="304"/>
    </location>
</feature>
<dbReference type="PANTHER" id="PTHR43124">
    <property type="entry name" value="PURINE EFFLUX PUMP PBUE"/>
    <property type="match status" value="1"/>
</dbReference>
<dbReference type="EMBL" id="BMZO01000002">
    <property type="protein sequence ID" value="GHC64957.1"/>
    <property type="molecule type" value="Genomic_DNA"/>
</dbReference>
<evidence type="ECO:0000256" key="6">
    <source>
        <dbReference type="SAM" id="Phobius"/>
    </source>
</evidence>
<organism evidence="8 9">
    <name type="scientific">Limoniibacter endophyticus</name>
    <dbReference type="NCBI Taxonomy" id="1565040"/>
    <lineage>
        <taxon>Bacteria</taxon>
        <taxon>Pseudomonadati</taxon>
        <taxon>Pseudomonadota</taxon>
        <taxon>Alphaproteobacteria</taxon>
        <taxon>Hyphomicrobiales</taxon>
        <taxon>Bartonellaceae</taxon>
        <taxon>Limoniibacter</taxon>
    </lineage>
</organism>
<dbReference type="PROSITE" id="PS50850">
    <property type="entry name" value="MFS"/>
    <property type="match status" value="1"/>
</dbReference>
<dbReference type="PANTHER" id="PTHR43124:SF3">
    <property type="entry name" value="CHLORAMPHENICOL EFFLUX PUMP RV0191"/>
    <property type="match status" value="1"/>
</dbReference>
<evidence type="ECO:0000313" key="8">
    <source>
        <dbReference type="EMBL" id="GHC64957.1"/>
    </source>
</evidence>
<dbReference type="Gene3D" id="1.20.1250.20">
    <property type="entry name" value="MFS general substrate transporter like domains"/>
    <property type="match status" value="1"/>
</dbReference>
<feature type="transmembrane region" description="Helical" evidence="6">
    <location>
        <begin position="154"/>
        <end position="174"/>
    </location>
</feature>
<dbReference type="InterPro" id="IPR036259">
    <property type="entry name" value="MFS_trans_sf"/>
</dbReference>
<dbReference type="Pfam" id="PF07690">
    <property type="entry name" value="MFS_1"/>
    <property type="match status" value="1"/>
</dbReference>
<evidence type="ECO:0000256" key="4">
    <source>
        <dbReference type="ARBA" id="ARBA00022989"/>
    </source>
</evidence>
<keyword evidence="2" id="KW-1003">Cell membrane</keyword>
<dbReference type="InterPro" id="IPR020846">
    <property type="entry name" value="MFS_dom"/>
</dbReference>
<dbReference type="GO" id="GO:0005886">
    <property type="term" value="C:plasma membrane"/>
    <property type="evidence" value="ECO:0007669"/>
    <property type="project" value="UniProtKB-SubCell"/>
</dbReference>
<feature type="transmembrane region" description="Helical" evidence="6">
    <location>
        <begin position="310"/>
        <end position="332"/>
    </location>
</feature>
<feature type="domain" description="Major facilitator superfamily (MFS) profile" evidence="7">
    <location>
        <begin position="22"/>
        <end position="396"/>
    </location>
</feature>
<keyword evidence="3 6" id="KW-0812">Transmembrane</keyword>
<feature type="transmembrane region" description="Helical" evidence="6">
    <location>
        <begin position="91"/>
        <end position="110"/>
    </location>
</feature>
<dbReference type="GO" id="GO:0022857">
    <property type="term" value="F:transmembrane transporter activity"/>
    <property type="evidence" value="ECO:0007669"/>
    <property type="project" value="InterPro"/>
</dbReference>
<accession>A0A8J3GH90</accession>
<gene>
    <name evidence="8" type="ORF">GCM10010136_07350</name>
</gene>
<name>A0A8J3GH90_9HYPH</name>
<dbReference type="InterPro" id="IPR050189">
    <property type="entry name" value="MFS_Efflux_Transporters"/>
</dbReference>
<keyword evidence="4 6" id="KW-1133">Transmembrane helix</keyword>
<reference evidence="8" key="1">
    <citation type="journal article" date="2014" name="Int. J. Syst. Evol. Microbiol.">
        <title>Complete genome sequence of Corynebacterium casei LMG S-19264T (=DSM 44701T), isolated from a smear-ripened cheese.</title>
        <authorList>
            <consortium name="US DOE Joint Genome Institute (JGI-PGF)"/>
            <person name="Walter F."/>
            <person name="Albersmeier A."/>
            <person name="Kalinowski J."/>
            <person name="Ruckert C."/>
        </authorList>
    </citation>
    <scope>NUCLEOTIDE SEQUENCE</scope>
    <source>
        <strain evidence="8">KCTC 42097</strain>
    </source>
</reference>
<dbReference type="RefSeq" id="WP_189488005.1">
    <property type="nucleotide sequence ID" value="NZ_BMZO01000002.1"/>
</dbReference>
<comment type="subcellular location">
    <subcellularLocation>
        <location evidence="1">Cell membrane</location>
        <topology evidence="1">Multi-pass membrane protein</topology>
    </subcellularLocation>
</comment>
<dbReference type="InterPro" id="IPR011701">
    <property type="entry name" value="MFS"/>
</dbReference>
<evidence type="ECO:0000313" key="9">
    <source>
        <dbReference type="Proteomes" id="UP000641137"/>
    </source>
</evidence>
<sequence>MTTKAAMDVPSGFFGQPDSIGRLAGLLGASCLTAMAATAITPSMPAMSIAFGEIPNARLLSQFALTLPALVIALTAAPVGALVDSLGARKVLIGSALLFALAGSVGLYAWSLPVLLISRAILGLAIAGFSTGTLTLIGSLYAGDQRHRVVGLQGAASSFGGMIFLLLGGLLAAISWRLPFATYLLALLLLPLFFIFLPKVRRQRDARTGGTDTFPVAWPQVVLAYVSAFVGMILFYVIPVHLPFHLAANGVADPTLAGYALSLCTFAGGTAAAFYSRVRRVMRPVSILALAFVLIAVGQFLAVGGQYSMVLAGMAIAGCSTGLLLPTVNGLVLASTPGSKHGRFTGGVATALFLGQFVAPLSAGLADFLAGTTLLGTAAVAAFVALCLLLGRLLSRQG</sequence>
<feature type="transmembrane region" description="Helical" evidence="6">
    <location>
        <begin position="180"/>
        <end position="200"/>
    </location>
</feature>
<evidence type="ECO:0000256" key="3">
    <source>
        <dbReference type="ARBA" id="ARBA00022692"/>
    </source>
</evidence>
<protein>
    <submittedName>
        <fullName evidence="8">MFS transporter</fullName>
    </submittedName>
</protein>
<dbReference type="Proteomes" id="UP000641137">
    <property type="component" value="Unassembled WGS sequence"/>
</dbReference>